<evidence type="ECO:0000313" key="1">
    <source>
        <dbReference type="EMBL" id="TNV83886.1"/>
    </source>
</evidence>
<gene>
    <name evidence="1" type="ORF">FGO68_gene12615</name>
</gene>
<organism evidence="1 2">
    <name type="scientific">Halteria grandinella</name>
    <dbReference type="NCBI Taxonomy" id="5974"/>
    <lineage>
        <taxon>Eukaryota</taxon>
        <taxon>Sar</taxon>
        <taxon>Alveolata</taxon>
        <taxon>Ciliophora</taxon>
        <taxon>Intramacronucleata</taxon>
        <taxon>Spirotrichea</taxon>
        <taxon>Stichotrichia</taxon>
        <taxon>Sporadotrichida</taxon>
        <taxon>Halteriidae</taxon>
        <taxon>Halteria</taxon>
    </lineage>
</organism>
<comment type="caution">
    <text evidence="1">The sequence shown here is derived from an EMBL/GenBank/DDBJ whole genome shotgun (WGS) entry which is preliminary data.</text>
</comment>
<sequence length="343" mass="39401">MERHGFILPSFFTMNMSHVQAGIKCKDIMIQTSIIETDESKDVFIPRDSFNVSMNETFLHSQHTCFFNSTGQEFREKFDEMIKDTPAFIMISDQQYLSVQFQIFGTQEKLEILSLLLTAQVLQDSGVLNQAKAIPGGGTSTTLLTLTLVRFQQFDSLFPQLSSEPSSIADQFLIDQQSVFSINFKNPNSPADPLYSFNYVTIKFSPSLLLKQRQPQSLILALSKIGGLLVIMRIGFIFRLVHQFLFERELRESLQNRTKAGPLQSLLIQQENDTDTSLLVDQQLAQEKEDVRERFTFQKWAEMEEVIANQNSEIENLKGKMIARDKEVQELKTMMQELIKKIE</sequence>
<dbReference type="Proteomes" id="UP000785679">
    <property type="component" value="Unassembled WGS sequence"/>
</dbReference>
<reference evidence="1" key="1">
    <citation type="submission" date="2019-06" db="EMBL/GenBank/DDBJ databases">
        <authorList>
            <person name="Zheng W."/>
        </authorList>
    </citation>
    <scope>NUCLEOTIDE SEQUENCE</scope>
    <source>
        <strain evidence="1">QDHG01</strain>
    </source>
</reference>
<name>A0A8J8T734_HALGN</name>
<accession>A0A8J8T734</accession>
<protein>
    <submittedName>
        <fullName evidence="1">Uncharacterized protein</fullName>
    </submittedName>
</protein>
<proteinExistence type="predicted"/>
<evidence type="ECO:0000313" key="2">
    <source>
        <dbReference type="Proteomes" id="UP000785679"/>
    </source>
</evidence>
<keyword evidence="2" id="KW-1185">Reference proteome</keyword>
<dbReference type="EMBL" id="RRYP01003349">
    <property type="protein sequence ID" value="TNV83886.1"/>
    <property type="molecule type" value="Genomic_DNA"/>
</dbReference>
<dbReference type="AlphaFoldDB" id="A0A8J8T734"/>